<reference evidence="1" key="1">
    <citation type="submission" date="2020-05" db="EMBL/GenBank/DDBJ databases">
        <title>Mycena genomes resolve the evolution of fungal bioluminescence.</title>
        <authorList>
            <person name="Tsai I.J."/>
        </authorList>
    </citation>
    <scope>NUCLEOTIDE SEQUENCE</scope>
    <source>
        <strain evidence="1">CCC161011</strain>
    </source>
</reference>
<dbReference type="Gene3D" id="3.80.10.10">
    <property type="entry name" value="Ribonuclease Inhibitor"/>
    <property type="match status" value="1"/>
</dbReference>
<dbReference type="InterPro" id="IPR032675">
    <property type="entry name" value="LRR_dom_sf"/>
</dbReference>
<gene>
    <name evidence="1" type="ORF">MVEN_01732500</name>
</gene>
<dbReference type="EMBL" id="JACAZI010000016">
    <property type="protein sequence ID" value="KAF7343023.1"/>
    <property type="molecule type" value="Genomic_DNA"/>
</dbReference>
<dbReference type="OrthoDB" id="2585512at2759"/>
<evidence type="ECO:0000313" key="1">
    <source>
        <dbReference type="EMBL" id="KAF7343023.1"/>
    </source>
</evidence>
<comment type="caution">
    <text evidence="1">The sequence shown here is derived from an EMBL/GenBank/DDBJ whole genome shotgun (WGS) entry which is preliminary data.</text>
</comment>
<proteinExistence type="predicted"/>
<dbReference type="AlphaFoldDB" id="A0A8H6XK13"/>
<organism evidence="1 2">
    <name type="scientific">Mycena venus</name>
    <dbReference type="NCBI Taxonomy" id="2733690"/>
    <lineage>
        <taxon>Eukaryota</taxon>
        <taxon>Fungi</taxon>
        <taxon>Dikarya</taxon>
        <taxon>Basidiomycota</taxon>
        <taxon>Agaricomycotina</taxon>
        <taxon>Agaricomycetes</taxon>
        <taxon>Agaricomycetidae</taxon>
        <taxon>Agaricales</taxon>
        <taxon>Marasmiineae</taxon>
        <taxon>Mycenaceae</taxon>
        <taxon>Mycena</taxon>
    </lineage>
</organism>
<protein>
    <submittedName>
        <fullName evidence="1">F-box domain-containing protein</fullName>
    </submittedName>
</protein>
<accession>A0A8H6XK13</accession>
<keyword evidence="2" id="KW-1185">Reference proteome</keyword>
<name>A0A8H6XK13_9AGAR</name>
<dbReference type="Proteomes" id="UP000620124">
    <property type="component" value="Unassembled WGS sequence"/>
</dbReference>
<evidence type="ECO:0000313" key="2">
    <source>
        <dbReference type="Proteomes" id="UP000620124"/>
    </source>
</evidence>
<sequence>METRHQTSPLVTDSVLEALAPNLAQLKQFSLTGCLRVTHRGVWAVLSANTAGGLRVLALEGLAAKFLRPHTPTPSDLAALSAHCADTVLARLQSFTLSVHSTAWLASTAALLAHAPSLEIVQLYAADPLAFAPNAATAAIMDAFWRDLVTTHGKRLTRVSVHRMAISLRAIEDVCVRCTALRQLYVVVDPTALGALANCLSRARVLSAVHINFPTISVAADDDDDDNEWLDDDDHDREEVPVVLKAPEALAIVRRCPDTISLFGCNARVWQVEREVRRNDAGELVVERYLAGYESPDVPEQFLVVRT</sequence>